<evidence type="ECO:0000256" key="10">
    <source>
        <dbReference type="ARBA" id="ARBA00023237"/>
    </source>
</evidence>
<name>B3PHN0_CELJU</name>
<keyword evidence="3 11" id="KW-0813">Transport</keyword>
<dbReference type="eggNOG" id="COG4206">
    <property type="taxonomic scope" value="Bacteria"/>
</dbReference>
<dbReference type="GO" id="GO:0015344">
    <property type="term" value="F:siderophore uptake transmembrane transporter activity"/>
    <property type="evidence" value="ECO:0007669"/>
    <property type="project" value="TreeGrafter"/>
</dbReference>
<dbReference type="KEGG" id="cja:CJA_2031"/>
<keyword evidence="7 12" id="KW-0798">TonB box</keyword>
<dbReference type="InterPro" id="IPR037066">
    <property type="entry name" value="Plug_dom_sf"/>
</dbReference>
<evidence type="ECO:0000256" key="2">
    <source>
        <dbReference type="ARBA" id="ARBA00008143"/>
    </source>
</evidence>
<dbReference type="PROSITE" id="PS52016">
    <property type="entry name" value="TONB_DEPENDENT_REC_3"/>
    <property type="match status" value="1"/>
</dbReference>
<evidence type="ECO:0000256" key="4">
    <source>
        <dbReference type="ARBA" id="ARBA00022452"/>
    </source>
</evidence>
<dbReference type="PANTHER" id="PTHR30069">
    <property type="entry name" value="TONB-DEPENDENT OUTER MEMBRANE RECEPTOR"/>
    <property type="match status" value="1"/>
</dbReference>
<protein>
    <submittedName>
        <fullName evidence="16">TonB-dependent outer membrane receptor</fullName>
    </submittedName>
</protein>
<dbReference type="PANTHER" id="PTHR30069:SF29">
    <property type="entry name" value="HEMOGLOBIN AND HEMOGLOBIN-HAPTOGLOBIN-BINDING PROTEIN 1-RELATED"/>
    <property type="match status" value="1"/>
</dbReference>
<reference evidence="16 17" key="1">
    <citation type="journal article" date="2008" name="J. Bacteriol.">
        <title>Insights into plant cell wall degradation from the genome sequence of the soil bacterium Cellvibrio japonicus.</title>
        <authorList>
            <person name="Deboy R.T."/>
            <person name="Mongodin E.F."/>
            <person name="Fouts D.E."/>
            <person name="Tailford L.E."/>
            <person name="Khouri H."/>
            <person name="Emerson J.B."/>
            <person name="Mohamoud Y."/>
            <person name="Watkins K."/>
            <person name="Henrissat B."/>
            <person name="Gilbert H.J."/>
            <person name="Nelson K.E."/>
        </authorList>
    </citation>
    <scope>NUCLEOTIDE SEQUENCE [LARGE SCALE GENOMIC DNA]</scope>
    <source>
        <strain evidence="16 17">Ueda107</strain>
    </source>
</reference>
<dbReference type="Gene3D" id="2.40.170.20">
    <property type="entry name" value="TonB-dependent receptor, beta-barrel domain"/>
    <property type="match status" value="1"/>
</dbReference>
<evidence type="ECO:0000256" key="6">
    <source>
        <dbReference type="ARBA" id="ARBA00022729"/>
    </source>
</evidence>
<keyword evidence="8 11" id="KW-0472">Membrane</keyword>
<sequence>MKQKMQTQHLKPAPLATVIATISALGISATVLANTGDPKLETIVVTANAQDTERDNTQRISIDTIRAHDKETVGSALNLSSGVSLSKIGARNEEMVYVRGFDLRQVPVFLDGIPVYVPYDGYVDLGRFNTFGIAHIDVAKGFSSLIYGPNTLGGAINLVSRKPGDLLEGEIGAGTTWADDGDNNSRRVYANIGSNQGGWYLQGGISYLDMDYFALPDDFPERRFEDGGKRENSYSDDRKYSLKLALTPNATDEYSLSYSSQQGEKGNPPYAGAIGTINARFWQWPTWDKDSLYLLSNTQWDRVSLKVRAYHDTYQNSLFTYDDATYTTQNRPSSFRSWYDDYTNGASAQLDFRLSERNLLKAAYHWKEDVHREYNAGEPVRRTSDRTQSVALEDTHNISDTLSLVAGVSHDWRESLEAEDYNANTGEISDFPKGDNSANNITLGVFYRLSDESRIHLTAARKHRFATIKDRFSYRMGSAIPNPELRSEAADHIELGYEYTLSTHLRWDISVFRSDISDMIQAISIPASACSSPPCSQMQNIGEVRATGVDTGVRLSLNHWELGAAYSYLERDNITSPSVHLIDTPRHKIAVDLRWNITDAWNLTATTEAASSRYTTSNGVQQTRGFGVTNLKTGYRILDEKLLIETGVRNAFDRLYEYSEGFPEAGRTWFLQMNYSL</sequence>
<feature type="domain" description="TonB-dependent receptor plug" evidence="15">
    <location>
        <begin position="56"/>
        <end position="155"/>
    </location>
</feature>
<keyword evidence="5 11" id="KW-0812">Transmembrane</keyword>
<feature type="chain" id="PRO_5002796608" evidence="13">
    <location>
        <begin position="34"/>
        <end position="677"/>
    </location>
</feature>
<evidence type="ECO:0000256" key="11">
    <source>
        <dbReference type="PROSITE-ProRule" id="PRU01360"/>
    </source>
</evidence>
<keyword evidence="6 13" id="KW-0732">Signal</keyword>
<evidence type="ECO:0000256" key="1">
    <source>
        <dbReference type="ARBA" id="ARBA00004571"/>
    </source>
</evidence>
<evidence type="ECO:0000259" key="14">
    <source>
        <dbReference type="Pfam" id="PF00593"/>
    </source>
</evidence>
<accession>B3PHN0</accession>
<evidence type="ECO:0000256" key="7">
    <source>
        <dbReference type="ARBA" id="ARBA00023077"/>
    </source>
</evidence>
<comment type="subcellular location">
    <subcellularLocation>
        <location evidence="1 11">Cell outer membrane</location>
        <topology evidence="1 11">Multi-pass membrane protein</topology>
    </subcellularLocation>
</comment>
<dbReference type="InterPro" id="IPR036942">
    <property type="entry name" value="Beta-barrel_TonB_sf"/>
</dbReference>
<dbReference type="AlphaFoldDB" id="B3PHN0"/>
<dbReference type="Gene3D" id="2.170.130.10">
    <property type="entry name" value="TonB-dependent receptor, plug domain"/>
    <property type="match status" value="1"/>
</dbReference>
<feature type="signal peptide" evidence="13">
    <location>
        <begin position="1"/>
        <end position="33"/>
    </location>
</feature>
<dbReference type="RefSeq" id="WP_012487638.1">
    <property type="nucleotide sequence ID" value="NC_010995.1"/>
</dbReference>
<dbReference type="Proteomes" id="UP000001036">
    <property type="component" value="Chromosome"/>
</dbReference>
<keyword evidence="4 11" id="KW-1134">Transmembrane beta strand</keyword>
<dbReference type="SUPFAM" id="SSF56935">
    <property type="entry name" value="Porins"/>
    <property type="match status" value="1"/>
</dbReference>
<evidence type="ECO:0000256" key="13">
    <source>
        <dbReference type="SAM" id="SignalP"/>
    </source>
</evidence>
<dbReference type="InterPro" id="IPR039426">
    <property type="entry name" value="TonB-dep_rcpt-like"/>
</dbReference>
<keyword evidence="10 11" id="KW-0998">Cell outer membrane</keyword>
<dbReference type="GO" id="GO:0009279">
    <property type="term" value="C:cell outer membrane"/>
    <property type="evidence" value="ECO:0007669"/>
    <property type="project" value="UniProtKB-SubCell"/>
</dbReference>
<dbReference type="InterPro" id="IPR012910">
    <property type="entry name" value="Plug_dom"/>
</dbReference>
<comment type="similarity">
    <text evidence="2">Belongs to the TonB-dependent receptor family. Hemoglobin/haptoglobin binding protein subfamily.</text>
</comment>
<evidence type="ECO:0000259" key="15">
    <source>
        <dbReference type="Pfam" id="PF07715"/>
    </source>
</evidence>
<dbReference type="Pfam" id="PF00593">
    <property type="entry name" value="TonB_dep_Rec_b-barrel"/>
    <property type="match status" value="1"/>
</dbReference>
<keyword evidence="17" id="KW-1185">Reference proteome</keyword>
<dbReference type="InterPro" id="IPR000531">
    <property type="entry name" value="Beta-barrel_TonB"/>
</dbReference>
<dbReference type="PROSITE" id="PS00430">
    <property type="entry name" value="TONB_DEPENDENT_REC_1"/>
    <property type="match status" value="1"/>
</dbReference>
<dbReference type="OrthoDB" id="9760494at2"/>
<proteinExistence type="inferred from homology"/>
<gene>
    <name evidence="16" type="primary">prrA</name>
    <name evidence="16" type="ordered locus">CJA_2031</name>
</gene>
<evidence type="ECO:0000256" key="9">
    <source>
        <dbReference type="ARBA" id="ARBA00023170"/>
    </source>
</evidence>
<evidence type="ECO:0000256" key="3">
    <source>
        <dbReference type="ARBA" id="ARBA00022448"/>
    </source>
</evidence>
<dbReference type="InterPro" id="IPR010916">
    <property type="entry name" value="TonB_box_CS"/>
</dbReference>
<dbReference type="GO" id="GO:0044718">
    <property type="term" value="P:siderophore transmembrane transport"/>
    <property type="evidence" value="ECO:0007669"/>
    <property type="project" value="TreeGrafter"/>
</dbReference>
<evidence type="ECO:0000313" key="16">
    <source>
        <dbReference type="EMBL" id="ACE85739.1"/>
    </source>
</evidence>
<evidence type="ECO:0000256" key="8">
    <source>
        <dbReference type="ARBA" id="ARBA00023136"/>
    </source>
</evidence>
<dbReference type="HOGENOM" id="CLU_008287_8_2_6"/>
<feature type="domain" description="TonB-dependent receptor-like beta-barrel" evidence="14">
    <location>
        <begin position="259"/>
        <end position="650"/>
    </location>
</feature>
<organism evidence="16 17">
    <name type="scientific">Cellvibrio japonicus (strain Ueda107)</name>
    <name type="common">Pseudomonas fluorescens subsp. cellulosa</name>
    <dbReference type="NCBI Taxonomy" id="498211"/>
    <lineage>
        <taxon>Bacteria</taxon>
        <taxon>Pseudomonadati</taxon>
        <taxon>Pseudomonadota</taxon>
        <taxon>Gammaproteobacteria</taxon>
        <taxon>Cellvibrionales</taxon>
        <taxon>Cellvibrionaceae</taxon>
        <taxon>Cellvibrio</taxon>
    </lineage>
</organism>
<feature type="short sequence motif" description="TonB box" evidence="12">
    <location>
        <begin position="42"/>
        <end position="48"/>
    </location>
</feature>
<keyword evidence="9 16" id="KW-0675">Receptor</keyword>
<dbReference type="STRING" id="498211.CJA_2031"/>
<dbReference type="Pfam" id="PF07715">
    <property type="entry name" value="Plug"/>
    <property type="match status" value="1"/>
</dbReference>
<evidence type="ECO:0000256" key="12">
    <source>
        <dbReference type="PROSITE-ProRule" id="PRU10143"/>
    </source>
</evidence>
<evidence type="ECO:0000313" key="17">
    <source>
        <dbReference type="Proteomes" id="UP000001036"/>
    </source>
</evidence>
<dbReference type="EMBL" id="CP000934">
    <property type="protein sequence ID" value="ACE85739.1"/>
    <property type="molecule type" value="Genomic_DNA"/>
</dbReference>
<evidence type="ECO:0000256" key="5">
    <source>
        <dbReference type="ARBA" id="ARBA00022692"/>
    </source>
</evidence>